<evidence type="ECO:0000256" key="5">
    <source>
        <dbReference type="ARBA" id="ARBA00023242"/>
    </source>
</evidence>
<protein>
    <submittedName>
        <fullName evidence="9">WD repeat-containing protein 46</fullName>
    </submittedName>
</protein>
<dbReference type="SMART" id="SM00320">
    <property type="entry name" value="WD40"/>
    <property type="match status" value="2"/>
</dbReference>
<dbReference type="AlphaFoldDB" id="A0A556U214"/>
<comment type="subcellular location">
    <subcellularLocation>
        <location evidence="1">Nucleus</location>
        <location evidence="1">Nucleolus</location>
    </subcellularLocation>
</comment>
<dbReference type="Gene3D" id="2.130.10.10">
    <property type="entry name" value="YVTN repeat-like/Quinoprotein amine dehydrogenase"/>
    <property type="match status" value="1"/>
</dbReference>
<evidence type="ECO:0000256" key="2">
    <source>
        <dbReference type="ARBA" id="ARBA00022552"/>
    </source>
</evidence>
<dbReference type="PANTHER" id="PTHR14085:SF3">
    <property type="entry name" value="WD REPEAT-CONTAINING PROTEIN 46"/>
    <property type="match status" value="1"/>
</dbReference>
<reference evidence="9 10" key="1">
    <citation type="journal article" date="2019" name="Genome Biol. Evol.">
        <title>Whole-Genome Sequencing of the Giant Devil Catfish, Bagarius yarrelli.</title>
        <authorList>
            <person name="Jiang W."/>
            <person name="Lv Y."/>
            <person name="Cheng L."/>
            <person name="Yang K."/>
            <person name="Chao B."/>
            <person name="Wang X."/>
            <person name="Li Y."/>
            <person name="Pan X."/>
            <person name="You X."/>
            <person name="Zhang Y."/>
            <person name="Yang J."/>
            <person name="Li J."/>
            <person name="Zhang X."/>
            <person name="Liu S."/>
            <person name="Sun C."/>
            <person name="Yang J."/>
            <person name="Shi Q."/>
        </authorList>
    </citation>
    <scope>NUCLEOTIDE SEQUENCE [LARGE SCALE GENOMIC DNA]</scope>
    <source>
        <strain evidence="9">JWS20170419001</strain>
        <tissue evidence="9">Muscle</tissue>
    </source>
</reference>
<comment type="caution">
    <text evidence="9">The sequence shown here is derived from an EMBL/GenBank/DDBJ whole genome shotgun (WGS) entry which is preliminary data.</text>
</comment>
<dbReference type="InterPro" id="IPR036322">
    <property type="entry name" value="WD40_repeat_dom_sf"/>
</dbReference>
<gene>
    <name evidence="9" type="ORF">Baya_7530</name>
</gene>
<dbReference type="InterPro" id="IPR012952">
    <property type="entry name" value="BING4_C_dom"/>
</dbReference>
<organism evidence="9 10">
    <name type="scientific">Bagarius yarrelli</name>
    <name type="common">Goonch</name>
    <name type="synonym">Bagrus yarrelli</name>
    <dbReference type="NCBI Taxonomy" id="175774"/>
    <lineage>
        <taxon>Eukaryota</taxon>
        <taxon>Metazoa</taxon>
        <taxon>Chordata</taxon>
        <taxon>Craniata</taxon>
        <taxon>Vertebrata</taxon>
        <taxon>Euteleostomi</taxon>
        <taxon>Actinopterygii</taxon>
        <taxon>Neopterygii</taxon>
        <taxon>Teleostei</taxon>
        <taxon>Ostariophysi</taxon>
        <taxon>Siluriformes</taxon>
        <taxon>Sisoridae</taxon>
        <taxon>Sisorinae</taxon>
        <taxon>Bagarius</taxon>
    </lineage>
</organism>
<dbReference type="Pfam" id="PF00400">
    <property type="entry name" value="WD40"/>
    <property type="match status" value="1"/>
</dbReference>
<dbReference type="SMART" id="SM01033">
    <property type="entry name" value="BING4CT"/>
    <property type="match status" value="1"/>
</dbReference>
<evidence type="ECO:0000313" key="10">
    <source>
        <dbReference type="Proteomes" id="UP000319801"/>
    </source>
</evidence>
<name>A0A556U214_BAGYA</name>
<keyword evidence="4" id="KW-0677">Repeat</keyword>
<evidence type="ECO:0000256" key="4">
    <source>
        <dbReference type="ARBA" id="ARBA00022737"/>
    </source>
</evidence>
<feature type="compositionally biased region" description="Basic residues" evidence="7">
    <location>
        <begin position="59"/>
        <end position="70"/>
    </location>
</feature>
<dbReference type="Pfam" id="PF08149">
    <property type="entry name" value="BING4CT"/>
    <property type="match status" value="1"/>
</dbReference>
<feature type="compositionally biased region" description="Low complexity" evidence="7">
    <location>
        <begin position="545"/>
        <end position="554"/>
    </location>
</feature>
<dbReference type="OrthoDB" id="10251154at2759"/>
<feature type="domain" description="BING4 C-terminal" evidence="8">
    <location>
        <begin position="385"/>
        <end position="463"/>
    </location>
</feature>
<dbReference type="PROSITE" id="PS50082">
    <property type="entry name" value="WD_REPEATS_2"/>
    <property type="match status" value="1"/>
</dbReference>
<feature type="compositionally biased region" description="Basic and acidic residues" evidence="7">
    <location>
        <begin position="71"/>
        <end position="80"/>
    </location>
</feature>
<feature type="region of interest" description="Disordered" evidence="7">
    <location>
        <begin position="501"/>
        <end position="561"/>
    </location>
</feature>
<proteinExistence type="predicted"/>
<evidence type="ECO:0000256" key="3">
    <source>
        <dbReference type="ARBA" id="ARBA00022574"/>
    </source>
</evidence>
<dbReference type="EMBL" id="VCAZ01000039">
    <property type="protein sequence ID" value="TSL97275.1"/>
    <property type="molecule type" value="Genomic_DNA"/>
</dbReference>
<feature type="region of interest" description="Disordered" evidence="7">
    <location>
        <begin position="1"/>
        <end position="86"/>
    </location>
</feature>
<feature type="compositionally biased region" description="Basic and acidic residues" evidence="7">
    <location>
        <begin position="518"/>
        <end position="544"/>
    </location>
</feature>
<dbReference type="GO" id="GO:0032040">
    <property type="term" value="C:small-subunit processome"/>
    <property type="evidence" value="ECO:0007669"/>
    <property type="project" value="TreeGrafter"/>
</dbReference>
<dbReference type="FunFam" id="2.130.10.10:FF:000378">
    <property type="entry name" value="U3 small nucleolar RNA-associated protein 7"/>
    <property type="match status" value="1"/>
</dbReference>
<dbReference type="InterPro" id="IPR040315">
    <property type="entry name" value="WDR46/Utp7"/>
</dbReference>
<evidence type="ECO:0000313" key="9">
    <source>
        <dbReference type="EMBL" id="TSL97275.1"/>
    </source>
</evidence>
<feature type="compositionally biased region" description="Basic and acidic residues" evidence="7">
    <location>
        <begin position="38"/>
        <end position="58"/>
    </location>
</feature>
<dbReference type="GO" id="GO:0000462">
    <property type="term" value="P:maturation of SSU-rRNA from tricistronic rRNA transcript (SSU-rRNA, 5.8S rRNA, LSU-rRNA)"/>
    <property type="evidence" value="ECO:0007669"/>
    <property type="project" value="TreeGrafter"/>
</dbReference>
<dbReference type="InterPro" id="IPR015943">
    <property type="entry name" value="WD40/YVTN_repeat-like_dom_sf"/>
</dbReference>
<keyword evidence="10" id="KW-1185">Reference proteome</keyword>
<evidence type="ECO:0000256" key="1">
    <source>
        <dbReference type="ARBA" id="ARBA00004604"/>
    </source>
</evidence>
<feature type="repeat" description="WD" evidence="6">
    <location>
        <begin position="303"/>
        <end position="344"/>
    </location>
</feature>
<keyword evidence="2" id="KW-0698">rRNA processing</keyword>
<dbReference type="SUPFAM" id="SSF50978">
    <property type="entry name" value="WD40 repeat-like"/>
    <property type="match status" value="1"/>
</dbReference>
<sequence length="561" mass="63343">MAAPEQEALTSTHVGKKKKPPKRYWQETQKEDDDANPDQEKTSEVNSETPKEVSNKQHDNRRKRSRKKTDKKFVSGKEDPFPGEAPIPEEQLQKFQRGQKFNKLNSLKAKTKSIIRQSEAASDLAQKEAARYDLLLPEDPGFLEGDEGEDTCTVAQEDIAEAVDITSGAKYFNLHLTQFGPYRIDYSRNGRWLHTEAMFAVAQKKWLYIYDSKGVELHCIKKFNDVLRMQFLPYHFLLATASATGFLQYLDVSVGREVAAICTKLGRLDVMAQNPYNAIIHLGHPNGIVSLWSPNQKEPLVKMLCHRGAVRSLAVDKTGTYMVTSGLDRRLAVYDIRAFKPLYKYYLPAGASCLSLSQRGLLSAATGDVVQVYRDVWGGGRITKPYMAHRVRGSVWGVGFCPFEDVLGIGHGEGFTSMIVPGAGEANFDALEVNPYRSLKQRQEWEVKGLLEKVQPDLIGLDPGMLGKLDQATFEQKHKERVEALGYDPLAHEKFKPRFKKRGRSAAGAVEKRKKKVAHEDQRDVIRQTVAERMEKEKERKESAKQQAEQGGKAALDRFRK</sequence>
<keyword evidence="5" id="KW-0539">Nucleus</keyword>
<accession>A0A556U214</accession>
<dbReference type="Proteomes" id="UP000319801">
    <property type="component" value="Unassembled WGS sequence"/>
</dbReference>
<dbReference type="GO" id="GO:0030686">
    <property type="term" value="C:90S preribosome"/>
    <property type="evidence" value="ECO:0007669"/>
    <property type="project" value="TreeGrafter"/>
</dbReference>
<dbReference type="InterPro" id="IPR001680">
    <property type="entry name" value="WD40_rpt"/>
</dbReference>
<evidence type="ECO:0000259" key="8">
    <source>
        <dbReference type="SMART" id="SM01033"/>
    </source>
</evidence>
<evidence type="ECO:0000256" key="6">
    <source>
        <dbReference type="PROSITE-ProRule" id="PRU00221"/>
    </source>
</evidence>
<dbReference type="PANTHER" id="PTHR14085">
    <property type="entry name" value="WD-REPEAT PROTEIN BING4"/>
    <property type="match status" value="1"/>
</dbReference>
<keyword evidence="3 6" id="KW-0853">WD repeat</keyword>
<evidence type="ECO:0000256" key="7">
    <source>
        <dbReference type="SAM" id="MobiDB-lite"/>
    </source>
</evidence>